<dbReference type="PANTHER" id="PTHR33175">
    <property type="entry name" value="DNA-BINDING PROTEIN HU"/>
    <property type="match status" value="1"/>
</dbReference>
<dbReference type="SUPFAM" id="SSF47729">
    <property type="entry name" value="IHF-like DNA-binding proteins"/>
    <property type="match status" value="1"/>
</dbReference>
<dbReference type="InterPro" id="IPR010992">
    <property type="entry name" value="IHF-like_DNA-bd_dom_sf"/>
</dbReference>
<dbReference type="SMART" id="SM00411">
    <property type="entry name" value="BHL"/>
    <property type="match status" value="1"/>
</dbReference>
<keyword evidence="7" id="KW-1185">Reference proteome</keyword>
<evidence type="ECO:0000256" key="3">
    <source>
        <dbReference type="ARBA" id="ARBA00023067"/>
    </source>
</evidence>
<accession>A0ABM6M1S1</accession>
<comment type="similarity">
    <text evidence="2 5">Belongs to the bacterial histone-like protein family.</text>
</comment>
<protein>
    <submittedName>
        <fullName evidence="6">DNA-binding protein HU</fullName>
    </submittedName>
</protein>
<gene>
    <name evidence="6" type="ORF">CDV26_11545</name>
</gene>
<organism evidence="6 7">
    <name type="scientific">Francisella halioticida</name>
    <dbReference type="NCBI Taxonomy" id="549298"/>
    <lineage>
        <taxon>Bacteria</taxon>
        <taxon>Pseudomonadati</taxon>
        <taxon>Pseudomonadota</taxon>
        <taxon>Gammaproteobacteria</taxon>
        <taxon>Thiotrichales</taxon>
        <taxon>Francisellaceae</taxon>
        <taxon>Francisella</taxon>
    </lineage>
</organism>
<dbReference type="InterPro" id="IPR000119">
    <property type="entry name" value="Hist_DNA-bd"/>
</dbReference>
<dbReference type="PANTHER" id="PTHR33175:SF3">
    <property type="entry name" value="DNA-BINDING PROTEIN HU-BETA"/>
    <property type="match status" value="1"/>
</dbReference>
<evidence type="ECO:0000256" key="4">
    <source>
        <dbReference type="ARBA" id="ARBA00023125"/>
    </source>
</evidence>
<reference evidence="6 7" key="1">
    <citation type="submission" date="2017-06" db="EMBL/GenBank/DDBJ databases">
        <title>Complete genome of Francisella halioticida.</title>
        <authorList>
            <person name="Sjodin A."/>
        </authorList>
    </citation>
    <scope>NUCLEOTIDE SEQUENCE [LARGE SCALE GENOMIC DNA]</scope>
    <source>
        <strain evidence="6 7">DSM 23729</strain>
    </source>
</reference>
<keyword evidence="4 6" id="KW-0238">DNA-binding</keyword>
<evidence type="ECO:0000313" key="6">
    <source>
        <dbReference type="EMBL" id="ASG68926.1"/>
    </source>
</evidence>
<dbReference type="EMBL" id="CP022132">
    <property type="protein sequence ID" value="ASG68926.1"/>
    <property type="molecule type" value="Genomic_DNA"/>
</dbReference>
<comment type="function">
    <text evidence="1">Histone-like DNA-binding protein which is capable of wrapping DNA to stabilize it, and thus to prevent its denaturation under extreme environmental conditions.</text>
</comment>
<dbReference type="GO" id="GO:0003677">
    <property type="term" value="F:DNA binding"/>
    <property type="evidence" value="ECO:0007669"/>
    <property type="project" value="UniProtKB-KW"/>
</dbReference>
<dbReference type="RefSeq" id="WP_088773378.1">
    <property type="nucleotide sequence ID" value="NZ_AP023082.1"/>
</dbReference>
<dbReference type="Proteomes" id="UP000249910">
    <property type="component" value="Chromosome"/>
</dbReference>
<dbReference type="Gene3D" id="4.10.520.10">
    <property type="entry name" value="IHF-like DNA-binding proteins"/>
    <property type="match status" value="1"/>
</dbReference>
<keyword evidence="3" id="KW-0226">DNA condensation</keyword>
<sequence>MNKNELIHTIAADADVSLEIAKTCLDALTNAVTDSLKKKEDVTLVGFGTFQAKKRAARDGRNPKTGEPIKIAAATVPSFKAGKTLKDTIKG</sequence>
<evidence type="ECO:0000256" key="1">
    <source>
        <dbReference type="ARBA" id="ARBA00003819"/>
    </source>
</evidence>
<dbReference type="PROSITE" id="PS00045">
    <property type="entry name" value="HISTONE_LIKE"/>
    <property type="match status" value="1"/>
</dbReference>
<name>A0ABM6M1S1_9GAMM</name>
<dbReference type="Pfam" id="PF00216">
    <property type="entry name" value="Bac_DNA_binding"/>
    <property type="match status" value="1"/>
</dbReference>
<dbReference type="InterPro" id="IPR020816">
    <property type="entry name" value="Histone-like_DNA-bd_CS"/>
</dbReference>
<evidence type="ECO:0000313" key="7">
    <source>
        <dbReference type="Proteomes" id="UP000249910"/>
    </source>
</evidence>
<evidence type="ECO:0000256" key="5">
    <source>
        <dbReference type="RuleBase" id="RU003939"/>
    </source>
</evidence>
<proteinExistence type="inferred from homology"/>
<dbReference type="CDD" id="cd13831">
    <property type="entry name" value="HU"/>
    <property type="match status" value="1"/>
</dbReference>
<dbReference type="PRINTS" id="PR01727">
    <property type="entry name" value="DNABINDINGHU"/>
</dbReference>
<evidence type="ECO:0000256" key="2">
    <source>
        <dbReference type="ARBA" id="ARBA00010529"/>
    </source>
</evidence>